<dbReference type="RefSeq" id="WP_094410504.1">
    <property type="nucleotide sequence ID" value="NZ_BMJZ01000003.1"/>
</dbReference>
<dbReference type="GO" id="GO:0006508">
    <property type="term" value="P:proteolysis"/>
    <property type="evidence" value="ECO:0007669"/>
    <property type="project" value="UniProtKB-KW"/>
</dbReference>
<dbReference type="InterPro" id="IPR034033">
    <property type="entry name" value="Serralysin-like"/>
</dbReference>
<dbReference type="Pfam" id="PF18885">
    <property type="entry name" value="DUF5648"/>
    <property type="match status" value="1"/>
</dbReference>
<dbReference type="OrthoDB" id="223957at2"/>
<dbReference type="EMBL" id="NOXS01000035">
    <property type="protein sequence ID" value="OYQ16866.1"/>
    <property type="molecule type" value="Genomic_DNA"/>
</dbReference>
<dbReference type="Gene3D" id="3.40.390.10">
    <property type="entry name" value="Collagenase (Catalytic Domain)"/>
    <property type="match status" value="1"/>
</dbReference>
<dbReference type="CDD" id="cd04277">
    <property type="entry name" value="ZnMc_serralysin_like"/>
    <property type="match status" value="1"/>
</dbReference>
<accession>A0A255XIR6</accession>
<dbReference type="InterPro" id="IPR011049">
    <property type="entry name" value="Serralysin-like_metalloprot_C"/>
</dbReference>
<evidence type="ECO:0000313" key="7">
    <source>
        <dbReference type="EMBL" id="OYQ16866.1"/>
    </source>
</evidence>
<dbReference type="GO" id="GO:0031012">
    <property type="term" value="C:extracellular matrix"/>
    <property type="evidence" value="ECO:0007669"/>
    <property type="project" value="InterPro"/>
</dbReference>
<dbReference type="GO" id="GO:0005509">
    <property type="term" value="F:calcium ion binding"/>
    <property type="evidence" value="ECO:0007669"/>
    <property type="project" value="InterPro"/>
</dbReference>
<evidence type="ECO:0000313" key="8">
    <source>
        <dbReference type="Proteomes" id="UP000216361"/>
    </source>
</evidence>
<dbReference type="InterPro" id="IPR043708">
    <property type="entry name" value="DUF5648"/>
</dbReference>
<dbReference type="Pfam" id="PF00413">
    <property type="entry name" value="Peptidase_M10"/>
    <property type="match status" value="1"/>
</dbReference>
<dbReference type="SUPFAM" id="SSF51120">
    <property type="entry name" value="beta-Roll"/>
    <property type="match status" value="1"/>
</dbReference>
<reference evidence="7 8" key="1">
    <citation type="submission" date="2017-07" db="EMBL/GenBank/DDBJ databases">
        <title>Elstera cyanobacteriorum sp. nov., a novel bacterium isolated from cyanobacterial aggregates in a eutrophic lake.</title>
        <authorList>
            <person name="Cai H."/>
        </authorList>
    </citation>
    <scope>NUCLEOTIDE SEQUENCE [LARGE SCALE GENOMIC DNA]</scope>
    <source>
        <strain evidence="7 8">TH019</strain>
    </source>
</reference>
<comment type="similarity">
    <text evidence="1">Belongs to the peptidase M10B family.</text>
</comment>
<protein>
    <recommendedName>
        <fullName evidence="6">Peptidase metallopeptidase domain-containing protein</fullName>
    </recommendedName>
</protein>
<gene>
    <name evidence="7" type="ORF">CHR90_18005</name>
</gene>
<evidence type="ECO:0000256" key="2">
    <source>
        <dbReference type="ARBA" id="ARBA00022670"/>
    </source>
</evidence>
<dbReference type="InterPro" id="IPR024079">
    <property type="entry name" value="MetalloPept_cat_dom_sf"/>
</dbReference>
<keyword evidence="8" id="KW-1185">Reference proteome</keyword>
<keyword evidence="2" id="KW-0645">Protease</keyword>
<dbReference type="GO" id="GO:0004222">
    <property type="term" value="F:metalloendopeptidase activity"/>
    <property type="evidence" value="ECO:0007669"/>
    <property type="project" value="InterPro"/>
</dbReference>
<keyword evidence="4" id="KW-0378">Hydrolase</keyword>
<evidence type="ECO:0000256" key="3">
    <source>
        <dbReference type="ARBA" id="ARBA00022723"/>
    </source>
</evidence>
<comment type="caution">
    <text evidence="7">The sequence shown here is derived from an EMBL/GenBank/DDBJ whole genome shotgun (WGS) entry which is preliminary data.</text>
</comment>
<dbReference type="Proteomes" id="UP000216361">
    <property type="component" value="Unassembled WGS sequence"/>
</dbReference>
<evidence type="ECO:0000256" key="1">
    <source>
        <dbReference type="ARBA" id="ARBA00009490"/>
    </source>
</evidence>
<dbReference type="SUPFAM" id="SSF55486">
    <property type="entry name" value="Metalloproteases ('zincins'), catalytic domain"/>
    <property type="match status" value="1"/>
</dbReference>
<dbReference type="Gene3D" id="2.150.10.10">
    <property type="entry name" value="Serralysin-like metalloprotease, C-terminal"/>
    <property type="match status" value="1"/>
</dbReference>
<proteinExistence type="inferred from homology"/>
<keyword evidence="5" id="KW-0862">Zinc</keyword>
<evidence type="ECO:0000259" key="6">
    <source>
        <dbReference type="SMART" id="SM00235"/>
    </source>
</evidence>
<feature type="domain" description="Peptidase metallopeptidase" evidence="6">
    <location>
        <begin position="25"/>
        <end position="204"/>
    </location>
</feature>
<evidence type="ECO:0000256" key="4">
    <source>
        <dbReference type="ARBA" id="ARBA00022801"/>
    </source>
</evidence>
<dbReference type="SMART" id="SM00235">
    <property type="entry name" value="ZnMc"/>
    <property type="match status" value="1"/>
</dbReference>
<dbReference type="InterPro" id="IPR001343">
    <property type="entry name" value="Hemolysn_Ca-bd"/>
</dbReference>
<dbReference type="AlphaFoldDB" id="A0A255XIR6"/>
<dbReference type="InterPro" id="IPR006026">
    <property type="entry name" value="Peptidase_Metallo"/>
</dbReference>
<dbReference type="Pfam" id="PF00353">
    <property type="entry name" value="HemolysinCabind"/>
    <property type="match status" value="1"/>
</dbReference>
<sequence length="575" mass="61758">MAQPVIPTLSASDQALAVSTLVDADLGRWNGASALGTAAVVQYSFATSIPSYASQFTDTRTAATTFQTFTDTMKQQTRDALAAWSAVANITFVEVSDTANVGMRFFSLSEPGADFAGFAWGAGSGSQVGASNRGDVWINRAETDSGYNPLLLMHEIGHTLGLKHPHESPVLADAKDSIQTTVMSYDQEYTYDIKVTATRTATGVDWKSEYVRLETSGQAHLGIFDVAAAQAIYGAKVDTVANTYRFSTDPFVQMIYDGGGSDIIDLSNQAYGSILDLTPGSFSSIGKRTVSQAIDREIGELSTSVQTFYGQASLVSWYTARQEYLYLGENNLSIAYGTLIESVTGSAYDDVITGNSADNFIQGGLGNDTLNGGTGTDTAYFSGAYSNYKFAVSNGTITVSGTDGRDTLTGFEKLQFGDGRIVEASSVTTTITSSPVYRFYNTATGTHLYTMSTAERDSIREKLPQYSYEGIAFGAFEVAGGHPAYVYRFYNNNTGTHFYTADATERDAVTKLAGFSYEGVAYLAGTSSQGGLDPLYRFYNSNTGSHFYTASESERATVTKLVGFVYEGIAYYVDA</sequence>
<keyword evidence="3" id="KW-0479">Metal-binding</keyword>
<name>A0A255XIR6_9PROT</name>
<dbReference type="InterPro" id="IPR001818">
    <property type="entry name" value="Pept_M10_metallopeptidase"/>
</dbReference>
<organism evidence="7 8">
    <name type="scientific">Elstera cyanobacteriorum</name>
    <dbReference type="NCBI Taxonomy" id="2022747"/>
    <lineage>
        <taxon>Bacteria</taxon>
        <taxon>Pseudomonadati</taxon>
        <taxon>Pseudomonadota</taxon>
        <taxon>Alphaproteobacteria</taxon>
        <taxon>Rhodospirillales</taxon>
        <taxon>Rhodospirillaceae</taxon>
        <taxon>Elstera</taxon>
    </lineage>
</organism>
<evidence type="ECO:0000256" key="5">
    <source>
        <dbReference type="ARBA" id="ARBA00022833"/>
    </source>
</evidence>
<dbReference type="GO" id="GO:0008270">
    <property type="term" value="F:zinc ion binding"/>
    <property type="evidence" value="ECO:0007669"/>
    <property type="project" value="InterPro"/>
</dbReference>